<dbReference type="AlphaFoldDB" id="A0A0F9I5Z6"/>
<proteinExistence type="predicted"/>
<dbReference type="EMBL" id="LAZR01014998">
    <property type="protein sequence ID" value="KKM15064.1"/>
    <property type="molecule type" value="Genomic_DNA"/>
</dbReference>
<comment type="caution">
    <text evidence="1">The sequence shown here is derived from an EMBL/GenBank/DDBJ whole genome shotgun (WGS) entry which is preliminary data.</text>
</comment>
<sequence>MNEMEINQICKLLHYVETYYATLKYMKIVIIGIKKKDNSYNAIGVKAEFLPEADPESEIIFEIPELIVYHSVKPMNIEDIKKFIMDIKNRMILIDNLSFNLEYFNDFSGILLKSHYDYISYFYYRTIWPYFLFNSVGKEKRTKDFINEERLNKNLNKQGYEHLIEVSKEFLDSIIGYDWPFRFYLIIPIYI</sequence>
<gene>
    <name evidence="1" type="ORF">LCGC14_1699770</name>
</gene>
<protein>
    <submittedName>
        <fullName evidence="1">Uncharacterized protein</fullName>
    </submittedName>
</protein>
<evidence type="ECO:0000313" key="1">
    <source>
        <dbReference type="EMBL" id="KKM15064.1"/>
    </source>
</evidence>
<accession>A0A0F9I5Z6</accession>
<name>A0A0F9I5Z6_9ZZZZ</name>
<feature type="non-terminal residue" evidence="1">
    <location>
        <position position="191"/>
    </location>
</feature>
<reference evidence="1" key="1">
    <citation type="journal article" date="2015" name="Nature">
        <title>Complex archaea that bridge the gap between prokaryotes and eukaryotes.</title>
        <authorList>
            <person name="Spang A."/>
            <person name="Saw J.H."/>
            <person name="Jorgensen S.L."/>
            <person name="Zaremba-Niedzwiedzka K."/>
            <person name="Martijn J."/>
            <person name="Lind A.E."/>
            <person name="van Eijk R."/>
            <person name="Schleper C."/>
            <person name="Guy L."/>
            <person name="Ettema T.J."/>
        </authorList>
    </citation>
    <scope>NUCLEOTIDE SEQUENCE</scope>
</reference>
<organism evidence="1">
    <name type="scientific">marine sediment metagenome</name>
    <dbReference type="NCBI Taxonomy" id="412755"/>
    <lineage>
        <taxon>unclassified sequences</taxon>
        <taxon>metagenomes</taxon>
        <taxon>ecological metagenomes</taxon>
    </lineage>
</organism>